<gene>
    <name evidence="3" type="primary">LOC139184007</name>
</gene>
<name>A0ABM4SKT3_BOSIN</name>
<feature type="compositionally biased region" description="Pro residues" evidence="1">
    <location>
        <begin position="52"/>
        <end position="64"/>
    </location>
</feature>
<organism evidence="2 3">
    <name type="scientific">Bos indicus</name>
    <name type="common">Zebu</name>
    <dbReference type="NCBI Taxonomy" id="9915"/>
    <lineage>
        <taxon>Eukaryota</taxon>
        <taxon>Metazoa</taxon>
        <taxon>Chordata</taxon>
        <taxon>Craniata</taxon>
        <taxon>Vertebrata</taxon>
        <taxon>Euteleostomi</taxon>
        <taxon>Mammalia</taxon>
        <taxon>Eutheria</taxon>
        <taxon>Laurasiatheria</taxon>
        <taxon>Artiodactyla</taxon>
        <taxon>Ruminantia</taxon>
        <taxon>Pecora</taxon>
        <taxon>Bovidae</taxon>
        <taxon>Bovinae</taxon>
        <taxon>Bos</taxon>
    </lineage>
</organism>
<sequence>MCVVGVKGLVVPIGQEAYPRSGLLSLLVEPALGAGLARSPPSPAPRRKGRGAPPPSVFPPPPAPARWAGEESEAEKKAAAAAGGGPSAVLAPEPLLSSVRGLLSFPLNEAGPGVWCARVTAGKLPPPPPASLRPGPRAGPVRGPPRRPWWVGSLAGRGRLRRLGPFLQRRPRGLRRPLPLAALGGWARERCLSPSARLCEESVSPGALTAPRAPGTRCGDPRHRAHAPRVETPVNPAHPIQSPRVETPAHPTQSPIHSPRVEPPPPPCGDPPPPVWRPSLTLGDPPPRSGTPLEPSRRTPRACGSSAPPKAAVAVVPCPAVVPEARARRPPPRPRPSRAPKAAPRPRQRGGSGLAPAPARPGGDGSSAALRASRA</sequence>
<evidence type="ECO:0000256" key="1">
    <source>
        <dbReference type="SAM" id="MobiDB-lite"/>
    </source>
</evidence>
<feature type="compositionally biased region" description="Low complexity" evidence="1">
    <location>
        <begin position="307"/>
        <end position="324"/>
    </location>
</feature>
<evidence type="ECO:0000313" key="2">
    <source>
        <dbReference type="Proteomes" id="UP001652663"/>
    </source>
</evidence>
<protein>
    <recommendedName>
        <fullName evidence="4">Basic proline-rich protein-like</fullName>
    </recommendedName>
</protein>
<proteinExistence type="predicted"/>
<feature type="region of interest" description="Disordered" evidence="1">
    <location>
        <begin position="35"/>
        <end position="87"/>
    </location>
</feature>
<dbReference type="GeneID" id="139184007"/>
<reference evidence="3" key="1">
    <citation type="submission" date="2025-08" db="UniProtKB">
        <authorList>
            <consortium name="RefSeq"/>
        </authorList>
    </citation>
    <scope>IDENTIFICATION</scope>
    <source>
        <tissue evidence="3">Blood</tissue>
    </source>
</reference>
<evidence type="ECO:0008006" key="4">
    <source>
        <dbReference type="Google" id="ProtNLM"/>
    </source>
</evidence>
<evidence type="ECO:0000313" key="3">
    <source>
        <dbReference type="RefSeq" id="XP_070648408.1"/>
    </source>
</evidence>
<dbReference type="Proteomes" id="UP001652663">
    <property type="component" value="Chromosome 7"/>
</dbReference>
<accession>A0ABM4SKT3</accession>
<keyword evidence="2" id="KW-1185">Reference proteome</keyword>
<feature type="compositionally biased region" description="Basic residues" evidence="1">
    <location>
        <begin position="328"/>
        <end position="348"/>
    </location>
</feature>
<feature type="region of interest" description="Disordered" evidence="1">
    <location>
        <begin position="202"/>
        <end position="375"/>
    </location>
</feature>
<dbReference type="RefSeq" id="XP_070648408.1">
    <property type="nucleotide sequence ID" value="XM_070792307.1"/>
</dbReference>
<feature type="compositionally biased region" description="Pro residues" evidence="1">
    <location>
        <begin position="261"/>
        <end position="276"/>
    </location>
</feature>